<dbReference type="InterPro" id="IPR018522">
    <property type="entry name" value="TopoIIA_CS"/>
</dbReference>
<dbReference type="Pfam" id="PF01751">
    <property type="entry name" value="Toprim"/>
    <property type="match status" value="1"/>
</dbReference>
<dbReference type="Gene3D" id="3.30.565.10">
    <property type="entry name" value="Histidine kinase-like ATPase, C-terminal domain"/>
    <property type="match status" value="1"/>
</dbReference>
<sequence length="824" mass="91134">MVSRKEQEQYDADSLTVLEGLDAVRKRPGMYIGTTDSQGLMHCLWEIIDNAVDEALAGACNHIVVTLHSDGSVEVADNGRGIPVDVEPKTKLTGVEVVLTKLHAGAKFGNSSYNAAGGLHGVGSSVVNALSSRLDVEVDRDGKTHHMSFHQGHPGVYSDADPEHPSPSSPFKRTRKNRPTELEIIGTVSPKTTGTRVRYWADPEIFNSTARFSYEQLIARVRQTSFLVPGLRITVIDENVPEGEFSDIQEIDELNLDNSQEQVDEFSTSSNKSEDSHSEFTETESYEDSQNLDNSSDLKDYDDLDNEYESEELHDSDDSDDSDDSETLTKLDDSDSDSDSLDSSEAQAVTNAESYKSIQRNHHPRIIEFLHNGGVKDFVDFLSHGQSVSDIWRISGEDTYLEETQAVDESGELHAQQVTRKCGVDIAMRWVNGYDSTIISFVNVVETPGGGSHVDGFLQGLTKQIRKAVEDNARKLKVNLKDSNTKIERDDITAGLVAVITVRIAEPQFQGQTKDVLGTAQVKPIVTKMTDSQFGEMITGSKRGFKEQSARVLEKIVSEMHARIQARKTKEVTRRKNALESASMPPKLSDCQPGNDDVAELFIVEGDSALGTAKAARNSAFQALLPIRGKILNVQKASLSQMLSNKECAAIIQVVGAGSGASFDISQARYNKIVMMTDADVDGAHIRILLLTLFYRYMRPLIEHGHVYAAVPPLHRIALAGKHKGEYIYTYSDDELAGKLDDLQAKGIDFNSDIQRYKGLGEMDADQLADTTMDPRTRMLRRIRMEDAQQASEVFDLLMGDDVPPRKQFIVDNADDFDRSKIDT</sequence>
<keyword evidence="7" id="KW-0067">ATP-binding</keyword>
<dbReference type="PATRIC" id="fig|2702.101.peg.481"/>
<dbReference type="Pfam" id="PF00986">
    <property type="entry name" value="DNA_gyraseB_C"/>
    <property type="match status" value="1"/>
</dbReference>
<dbReference type="PROSITE" id="PS50880">
    <property type="entry name" value="TOPRIM"/>
    <property type="match status" value="1"/>
</dbReference>
<evidence type="ECO:0000256" key="6">
    <source>
        <dbReference type="ARBA" id="ARBA00022741"/>
    </source>
</evidence>
<dbReference type="PRINTS" id="PR00418">
    <property type="entry name" value="TPI2FAMILY"/>
</dbReference>
<gene>
    <name evidence="14" type="ORF">HMPREF3230_00496</name>
</gene>
<dbReference type="InterPro" id="IPR001241">
    <property type="entry name" value="Topo_IIA"/>
</dbReference>
<evidence type="ECO:0000256" key="11">
    <source>
        <dbReference type="ARBA" id="ARBA00023235"/>
    </source>
</evidence>
<dbReference type="InterPro" id="IPR014721">
    <property type="entry name" value="Ribsml_uS5_D2-typ_fold_subgr"/>
</dbReference>
<evidence type="ECO:0000256" key="12">
    <source>
        <dbReference type="SAM" id="MobiDB-lite"/>
    </source>
</evidence>
<comment type="similarity">
    <text evidence="3">Belongs to the type II topoisomerase GyrB family.</text>
</comment>
<comment type="cofactor">
    <cofactor evidence="2">
        <name>Mg(2+)</name>
        <dbReference type="ChEBI" id="CHEBI:18420"/>
    </cofactor>
</comment>
<feature type="compositionally biased region" description="Acidic residues" evidence="12">
    <location>
        <begin position="302"/>
        <end position="326"/>
    </location>
</feature>
<dbReference type="Gene3D" id="3.30.230.10">
    <property type="match status" value="1"/>
</dbReference>
<dbReference type="InterPro" id="IPR000565">
    <property type="entry name" value="Topo_IIA_B"/>
</dbReference>
<reference evidence="15" key="1">
    <citation type="submission" date="2016-02" db="EMBL/GenBank/DDBJ databases">
        <authorList>
            <person name="Mitreva M."/>
            <person name="Pepin K.H."/>
            <person name="Mihindukulasuriya K.A."/>
            <person name="Fulton R."/>
            <person name="Fronick C."/>
            <person name="O'Laughlin M."/>
            <person name="Miner T."/>
            <person name="Herter B."/>
            <person name="Rosa B.A."/>
            <person name="Cordes M."/>
            <person name="Tomlinson C."/>
            <person name="Wollam A."/>
            <person name="Palsikar V.B."/>
            <person name="Mardis E.R."/>
            <person name="Wilson R.K."/>
        </authorList>
    </citation>
    <scope>NUCLEOTIDE SEQUENCE [LARGE SCALE GENOMIC DNA]</scope>
    <source>
        <strain evidence="15">CMW7778B</strain>
    </source>
</reference>
<keyword evidence="6" id="KW-0547">Nucleotide-binding</keyword>
<dbReference type="GO" id="GO:0003677">
    <property type="term" value="F:DNA binding"/>
    <property type="evidence" value="ECO:0007669"/>
    <property type="project" value="UniProtKB-KW"/>
</dbReference>
<dbReference type="EC" id="5.6.2.2" evidence="4"/>
<evidence type="ECO:0000256" key="9">
    <source>
        <dbReference type="ARBA" id="ARBA00023029"/>
    </source>
</evidence>
<keyword evidence="8" id="KW-0460">Magnesium</keyword>
<evidence type="ECO:0000256" key="1">
    <source>
        <dbReference type="ARBA" id="ARBA00000185"/>
    </source>
</evidence>
<keyword evidence="5" id="KW-0479">Metal-binding</keyword>
<dbReference type="Pfam" id="PF00204">
    <property type="entry name" value="DNA_gyraseB"/>
    <property type="match status" value="1"/>
</dbReference>
<dbReference type="GO" id="GO:0034335">
    <property type="term" value="F:DNA negative supercoiling activity"/>
    <property type="evidence" value="ECO:0007669"/>
    <property type="project" value="UniProtKB-ARBA"/>
</dbReference>
<dbReference type="CDD" id="cd16928">
    <property type="entry name" value="HATPase_GyrB-like"/>
    <property type="match status" value="1"/>
</dbReference>
<dbReference type="PANTHER" id="PTHR45866:SF1">
    <property type="entry name" value="DNA GYRASE SUBUNIT B, MITOCHONDRIAL"/>
    <property type="match status" value="1"/>
</dbReference>
<feature type="region of interest" description="Disordered" evidence="12">
    <location>
        <begin position="144"/>
        <end position="178"/>
    </location>
</feature>
<evidence type="ECO:0000313" key="15">
    <source>
        <dbReference type="Proteomes" id="UP000070505"/>
    </source>
</evidence>
<dbReference type="FunFam" id="3.40.50.670:FF:000002">
    <property type="entry name" value="DNA gyrase subunit B"/>
    <property type="match status" value="1"/>
</dbReference>
<dbReference type="SMART" id="SM00433">
    <property type="entry name" value="TOP2c"/>
    <property type="match status" value="1"/>
</dbReference>
<dbReference type="Gene3D" id="3.40.50.670">
    <property type="match status" value="1"/>
</dbReference>
<dbReference type="GO" id="GO:0005524">
    <property type="term" value="F:ATP binding"/>
    <property type="evidence" value="ECO:0007669"/>
    <property type="project" value="UniProtKB-KW"/>
</dbReference>
<dbReference type="InterPro" id="IPR002288">
    <property type="entry name" value="DNA_gyrase_B_C"/>
</dbReference>
<dbReference type="InterPro" id="IPR013760">
    <property type="entry name" value="Topo_IIA-like_dom_sf"/>
</dbReference>
<keyword evidence="10" id="KW-0238">DNA-binding</keyword>
<comment type="caution">
    <text evidence="14">The sequence shown here is derived from an EMBL/GenBank/DDBJ whole genome shotgun (WGS) entry which is preliminary data.</text>
</comment>
<dbReference type="Pfam" id="PF02518">
    <property type="entry name" value="HATPase_c"/>
    <property type="match status" value="1"/>
</dbReference>
<name>A0A135Z8N2_GARVA</name>
<dbReference type="EMBL" id="LSRC01000018">
    <property type="protein sequence ID" value="KXI17988.1"/>
    <property type="molecule type" value="Genomic_DNA"/>
</dbReference>
<evidence type="ECO:0000313" key="14">
    <source>
        <dbReference type="EMBL" id="KXI17988.1"/>
    </source>
</evidence>
<protein>
    <recommendedName>
        <fullName evidence="4">DNA topoisomerase (ATP-hydrolyzing)</fullName>
        <ecNumber evidence="4">5.6.2.2</ecNumber>
    </recommendedName>
</protein>
<dbReference type="InterPro" id="IPR020568">
    <property type="entry name" value="Ribosomal_Su5_D2-typ_SF"/>
</dbReference>
<dbReference type="InterPro" id="IPR013506">
    <property type="entry name" value="Topo_IIA_bsu_dom2"/>
</dbReference>
<dbReference type="InterPro" id="IPR006171">
    <property type="entry name" value="TOPRIM_dom"/>
</dbReference>
<evidence type="ECO:0000256" key="10">
    <source>
        <dbReference type="ARBA" id="ARBA00023125"/>
    </source>
</evidence>
<dbReference type="InterPro" id="IPR036890">
    <property type="entry name" value="HATPase_C_sf"/>
</dbReference>
<evidence type="ECO:0000256" key="3">
    <source>
        <dbReference type="ARBA" id="ARBA00010708"/>
    </source>
</evidence>
<evidence type="ECO:0000256" key="8">
    <source>
        <dbReference type="ARBA" id="ARBA00022842"/>
    </source>
</evidence>
<dbReference type="SMART" id="SM00387">
    <property type="entry name" value="HATPase_c"/>
    <property type="match status" value="1"/>
</dbReference>
<dbReference type="InterPro" id="IPR003594">
    <property type="entry name" value="HATPase_dom"/>
</dbReference>
<dbReference type="Proteomes" id="UP000070505">
    <property type="component" value="Unassembled WGS sequence"/>
</dbReference>
<keyword evidence="11" id="KW-0413">Isomerase</keyword>
<evidence type="ECO:0000256" key="7">
    <source>
        <dbReference type="ARBA" id="ARBA00022840"/>
    </source>
</evidence>
<feature type="region of interest" description="Disordered" evidence="12">
    <location>
        <begin position="260"/>
        <end position="357"/>
    </location>
</feature>
<dbReference type="CDD" id="cd00822">
    <property type="entry name" value="TopoII_Trans_DNA_gyrase"/>
    <property type="match status" value="1"/>
</dbReference>
<dbReference type="SUPFAM" id="SSF54211">
    <property type="entry name" value="Ribosomal protein S5 domain 2-like"/>
    <property type="match status" value="1"/>
</dbReference>
<dbReference type="AlphaFoldDB" id="A0A135Z8N2"/>
<feature type="domain" description="Toprim" evidence="13">
    <location>
        <begin position="599"/>
        <end position="713"/>
    </location>
</feature>
<dbReference type="PROSITE" id="PS00177">
    <property type="entry name" value="TOPOISOMERASE_II"/>
    <property type="match status" value="1"/>
</dbReference>
<feature type="compositionally biased region" description="Polar residues" evidence="12">
    <location>
        <begin position="260"/>
        <end position="271"/>
    </location>
</feature>
<evidence type="ECO:0000256" key="4">
    <source>
        <dbReference type="ARBA" id="ARBA00012895"/>
    </source>
</evidence>
<dbReference type="PANTHER" id="PTHR45866">
    <property type="entry name" value="DNA GYRASE/TOPOISOMERASE SUBUNIT B"/>
    <property type="match status" value="1"/>
</dbReference>
<dbReference type="SUPFAM" id="SSF56719">
    <property type="entry name" value="Type II DNA topoisomerase"/>
    <property type="match status" value="1"/>
</dbReference>
<dbReference type="SUPFAM" id="SSF55874">
    <property type="entry name" value="ATPase domain of HSP90 chaperone/DNA topoisomerase II/histidine kinase"/>
    <property type="match status" value="1"/>
</dbReference>
<proteinExistence type="inferred from homology"/>
<evidence type="ECO:0000256" key="5">
    <source>
        <dbReference type="ARBA" id="ARBA00022723"/>
    </source>
</evidence>
<comment type="catalytic activity">
    <reaction evidence="1">
        <text>ATP-dependent breakage, passage and rejoining of double-stranded DNA.</text>
        <dbReference type="EC" id="5.6.2.2"/>
    </reaction>
</comment>
<organism evidence="14 15">
    <name type="scientific">Gardnerella vaginalis</name>
    <dbReference type="NCBI Taxonomy" id="2702"/>
    <lineage>
        <taxon>Bacteria</taxon>
        <taxon>Bacillati</taxon>
        <taxon>Actinomycetota</taxon>
        <taxon>Actinomycetes</taxon>
        <taxon>Bifidobacteriales</taxon>
        <taxon>Bifidobacteriaceae</taxon>
        <taxon>Gardnerella</taxon>
    </lineage>
</organism>
<dbReference type="GO" id="GO:0046872">
    <property type="term" value="F:metal ion binding"/>
    <property type="evidence" value="ECO:0007669"/>
    <property type="project" value="UniProtKB-KW"/>
</dbReference>
<keyword evidence="9" id="KW-0799">Topoisomerase</keyword>
<accession>A0A135Z8N2</accession>
<dbReference type="InterPro" id="IPR013759">
    <property type="entry name" value="Topo_IIA_B_C"/>
</dbReference>
<evidence type="ECO:0000259" key="13">
    <source>
        <dbReference type="PROSITE" id="PS50880"/>
    </source>
</evidence>
<evidence type="ECO:0000256" key="2">
    <source>
        <dbReference type="ARBA" id="ARBA00001946"/>
    </source>
</evidence>
<dbReference type="PRINTS" id="PR01159">
    <property type="entry name" value="DNAGYRASEB"/>
</dbReference>
<feature type="compositionally biased region" description="Polar residues" evidence="12">
    <location>
        <begin position="346"/>
        <end position="357"/>
    </location>
</feature>
<dbReference type="RefSeq" id="WP_075523378.1">
    <property type="nucleotide sequence ID" value="NZ_KQ961857.1"/>
</dbReference>
<dbReference type="FunFam" id="3.30.565.10:FF:000088">
    <property type="entry name" value="DNA topoisomerase (ATP-hydrolyzing)"/>
    <property type="match status" value="1"/>
</dbReference>
<dbReference type="GO" id="GO:0006265">
    <property type="term" value="P:DNA topological change"/>
    <property type="evidence" value="ECO:0007669"/>
    <property type="project" value="InterPro"/>
</dbReference>